<reference evidence="1 2" key="1">
    <citation type="submission" date="2021-06" db="EMBL/GenBank/DDBJ databases">
        <authorList>
            <person name="Palmer J.M."/>
        </authorList>
    </citation>
    <scope>NUCLEOTIDE SEQUENCE [LARGE SCALE GENOMIC DNA]</scope>
    <source>
        <strain evidence="2">if_2019</strain>
        <tissue evidence="1">Muscle</tissue>
    </source>
</reference>
<dbReference type="EMBL" id="JAHRIQ010058073">
    <property type="protein sequence ID" value="MEQ2239306.1"/>
    <property type="molecule type" value="Genomic_DNA"/>
</dbReference>
<comment type="caution">
    <text evidence="1">The sequence shown here is derived from an EMBL/GenBank/DDBJ whole genome shotgun (WGS) entry which is preliminary data.</text>
</comment>
<evidence type="ECO:0000313" key="1">
    <source>
        <dbReference type="EMBL" id="MEQ2239306.1"/>
    </source>
</evidence>
<dbReference type="Proteomes" id="UP001482620">
    <property type="component" value="Unassembled WGS sequence"/>
</dbReference>
<protein>
    <submittedName>
        <fullName evidence="1">Uncharacterized protein</fullName>
    </submittedName>
</protein>
<keyword evidence="2" id="KW-1185">Reference proteome</keyword>
<name>A0ABV0U3J2_9TELE</name>
<accession>A0ABV0U3J2</accession>
<organism evidence="1 2">
    <name type="scientific">Ilyodon furcidens</name>
    <name type="common">goldbreast splitfin</name>
    <dbReference type="NCBI Taxonomy" id="33524"/>
    <lineage>
        <taxon>Eukaryota</taxon>
        <taxon>Metazoa</taxon>
        <taxon>Chordata</taxon>
        <taxon>Craniata</taxon>
        <taxon>Vertebrata</taxon>
        <taxon>Euteleostomi</taxon>
        <taxon>Actinopterygii</taxon>
        <taxon>Neopterygii</taxon>
        <taxon>Teleostei</taxon>
        <taxon>Neoteleostei</taxon>
        <taxon>Acanthomorphata</taxon>
        <taxon>Ovalentaria</taxon>
        <taxon>Atherinomorphae</taxon>
        <taxon>Cyprinodontiformes</taxon>
        <taxon>Goodeidae</taxon>
        <taxon>Ilyodon</taxon>
    </lineage>
</organism>
<gene>
    <name evidence="1" type="ORF">ILYODFUR_002962</name>
</gene>
<proteinExistence type="predicted"/>
<evidence type="ECO:0000313" key="2">
    <source>
        <dbReference type="Proteomes" id="UP001482620"/>
    </source>
</evidence>
<sequence length="69" mass="7828">MKIQVFFEQIESSGKCNWSPSYFLFASLDGAHGANIWTTGVNIQAWWTRDLQPLDVSLSRGAKQSTCFR</sequence>